<name>A0A2W5NBW4_9BACT</name>
<dbReference type="Proteomes" id="UP000249417">
    <property type="component" value="Unassembled WGS sequence"/>
</dbReference>
<gene>
    <name evidence="1" type="ORF">DI551_01685</name>
</gene>
<protein>
    <recommendedName>
        <fullName evidence="3">DUF2946 domain-containing protein</fullName>
    </recommendedName>
</protein>
<dbReference type="InterPro" id="IPR021333">
    <property type="entry name" value="DUF2946"/>
</dbReference>
<accession>A0A2W5NBW4</accession>
<dbReference type="Pfam" id="PF11162">
    <property type="entry name" value="DUF2946"/>
    <property type="match status" value="1"/>
</dbReference>
<comment type="caution">
    <text evidence="1">The sequence shown here is derived from an EMBL/GenBank/DDBJ whole genome shotgun (WGS) entry which is preliminary data.</text>
</comment>
<dbReference type="AlphaFoldDB" id="A0A2W5NBW4"/>
<evidence type="ECO:0008006" key="3">
    <source>
        <dbReference type="Google" id="ProtNLM"/>
    </source>
</evidence>
<dbReference type="EMBL" id="QFQB01000006">
    <property type="protein sequence ID" value="PZQ48225.1"/>
    <property type="molecule type" value="Genomic_DNA"/>
</dbReference>
<proteinExistence type="predicted"/>
<reference evidence="1 2" key="1">
    <citation type="submission" date="2017-08" db="EMBL/GenBank/DDBJ databases">
        <title>Infants hospitalized years apart are colonized by the same room-sourced microbial strains.</title>
        <authorList>
            <person name="Brooks B."/>
            <person name="Olm M.R."/>
            <person name="Firek B.A."/>
            <person name="Baker R."/>
            <person name="Thomas B.C."/>
            <person name="Morowitz M.J."/>
            <person name="Banfield J.F."/>
        </authorList>
    </citation>
    <scope>NUCLEOTIDE SEQUENCE [LARGE SCALE GENOMIC DNA]</scope>
    <source>
        <strain evidence="1">S2_005_002_R2_29</strain>
    </source>
</reference>
<evidence type="ECO:0000313" key="1">
    <source>
        <dbReference type="EMBL" id="PZQ48225.1"/>
    </source>
</evidence>
<evidence type="ECO:0000313" key="2">
    <source>
        <dbReference type="Proteomes" id="UP000249417"/>
    </source>
</evidence>
<sequence>MSARKIKISRKKDFAAFAVMTFMLFAVLIKAALPAGFMPTVAKDGFTEIVICSGMGEKTISVPSGDNPEPSHQDNQQTGKVCAFQVLVSGKILLDGPTFTLVAPPSSAVSVDFTNDRTFRSAAVLSFAPRGPPSA</sequence>
<organism evidence="1 2">
    <name type="scientific">Micavibrio aeruginosavorus</name>
    <dbReference type="NCBI Taxonomy" id="349221"/>
    <lineage>
        <taxon>Bacteria</taxon>
        <taxon>Pseudomonadati</taxon>
        <taxon>Bdellovibrionota</taxon>
        <taxon>Bdellovibrionia</taxon>
        <taxon>Bdellovibrionales</taxon>
        <taxon>Pseudobdellovibrionaceae</taxon>
        <taxon>Micavibrio</taxon>
    </lineage>
</organism>